<dbReference type="Proteomes" id="UP000249789">
    <property type="component" value="Unassembled WGS sequence"/>
</dbReference>
<dbReference type="PANTHER" id="PTHR43098:SF3">
    <property type="entry name" value="L-ORNITHINE N(5)-MONOOXYGENASE-RELATED"/>
    <property type="match status" value="1"/>
</dbReference>
<proteinExistence type="inferred from homology"/>
<comment type="similarity">
    <text evidence="2">Belongs to the FAD-binding monooxygenase family.</text>
</comment>
<evidence type="ECO:0000313" key="8">
    <source>
        <dbReference type="EMBL" id="RAK70981.1"/>
    </source>
</evidence>
<keyword evidence="7" id="KW-0503">Monooxygenase</keyword>
<dbReference type="SUPFAM" id="SSF51905">
    <property type="entry name" value="FAD/NAD(P)-binding domain"/>
    <property type="match status" value="1"/>
</dbReference>
<evidence type="ECO:0000256" key="3">
    <source>
        <dbReference type="ARBA" id="ARBA00022630"/>
    </source>
</evidence>
<evidence type="ECO:0000256" key="4">
    <source>
        <dbReference type="ARBA" id="ARBA00022827"/>
    </source>
</evidence>
<protein>
    <submittedName>
        <fullName evidence="8">Uncharacterized protein</fullName>
    </submittedName>
</protein>
<dbReference type="VEuPathDB" id="FungiDB:BO72DRAFT_502368"/>
<dbReference type="InterPro" id="IPR050775">
    <property type="entry name" value="FAD-binding_Monooxygenases"/>
</dbReference>
<keyword evidence="4" id="KW-0274">FAD</keyword>
<evidence type="ECO:0000256" key="5">
    <source>
        <dbReference type="ARBA" id="ARBA00022857"/>
    </source>
</evidence>
<dbReference type="EMBL" id="KZ824742">
    <property type="protein sequence ID" value="RAK70981.1"/>
    <property type="molecule type" value="Genomic_DNA"/>
</dbReference>
<reference evidence="8 9" key="1">
    <citation type="submission" date="2018-02" db="EMBL/GenBank/DDBJ databases">
        <title>The genomes of Aspergillus section Nigri reveals drivers in fungal speciation.</title>
        <authorList>
            <consortium name="DOE Joint Genome Institute"/>
            <person name="Vesth T.C."/>
            <person name="Nybo J."/>
            <person name="Theobald S."/>
            <person name="Brandl J."/>
            <person name="Frisvad J.C."/>
            <person name="Nielsen K.F."/>
            <person name="Lyhne E.K."/>
            <person name="Kogle M.E."/>
            <person name="Kuo A."/>
            <person name="Riley R."/>
            <person name="Clum A."/>
            <person name="Nolan M."/>
            <person name="Lipzen A."/>
            <person name="Salamov A."/>
            <person name="Henrissat B."/>
            <person name="Wiebenga A."/>
            <person name="De vries R.P."/>
            <person name="Grigoriev I.V."/>
            <person name="Mortensen U.H."/>
            <person name="Andersen M.R."/>
            <person name="Baker S.E."/>
        </authorList>
    </citation>
    <scope>NUCLEOTIDE SEQUENCE [LARGE SCALE GENOMIC DNA]</scope>
    <source>
        <strain evidence="8 9">CBS 313.89</strain>
    </source>
</reference>
<evidence type="ECO:0000256" key="6">
    <source>
        <dbReference type="ARBA" id="ARBA00023002"/>
    </source>
</evidence>
<organism evidence="8 9">
    <name type="scientific">Aspergillus fijiensis CBS 313.89</name>
    <dbReference type="NCBI Taxonomy" id="1448319"/>
    <lineage>
        <taxon>Eukaryota</taxon>
        <taxon>Fungi</taxon>
        <taxon>Dikarya</taxon>
        <taxon>Ascomycota</taxon>
        <taxon>Pezizomycotina</taxon>
        <taxon>Eurotiomycetes</taxon>
        <taxon>Eurotiomycetidae</taxon>
        <taxon>Eurotiales</taxon>
        <taxon>Aspergillaceae</taxon>
        <taxon>Aspergillus</taxon>
    </lineage>
</organism>
<evidence type="ECO:0000256" key="7">
    <source>
        <dbReference type="ARBA" id="ARBA00023033"/>
    </source>
</evidence>
<keyword evidence="6" id="KW-0560">Oxidoreductase</keyword>
<dbReference type="InterPro" id="IPR036188">
    <property type="entry name" value="FAD/NAD-bd_sf"/>
</dbReference>
<keyword evidence="5" id="KW-0521">NADP</keyword>
<sequence length="133" mass="15499">MSTNNPRYRYSCWIYESGTDIGGVWHWNTYPGCRVDTLGFIYQLFIPDVSETWSFTEKYLSADEFRVYFTHDVESETTVTGAWYDVSAGLNALEEDARLIFMQREKTFSGYLDQPSPQATFDVLLEKREALDE</sequence>
<evidence type="ECO:0000313" key="9">
    <source>
        <dbReference type="Proteomes" id="UP000249789"/>
    </source>
</evidence>
<accession>A0A8G1VTD7</accession>
<dbReference type="GO" id="GO:0004497">
    <property type="term" value="F:monooxygenase activity"/>
    <property type="evidence" value="ECO:0007669"/>
    <property type="project" value="UniProtKB-KW"/>
</dbReference>
<keyword evidence="3" id="KW-0285">Flavoprotein</keyword>
<dbReference type="PANTHER" id="PTHR43098">
    <property type="entry name" value="L-ORNITHINE N(5)-MONOOXYGENASE-RELATED"/>
    <property type="match status" value="1"/>
</dbReference>
<comment type="cofactor">
    <cofactor evidence="1">
        <name>FAD</name>
        <dbReference type="ChEBI" id="CHEBI:57692"/>
    </cofactor>
</comment>
<dbReference type="OrthoDB" id="66881at2759"/>
<evidence type="ECO:0000256" key="2">
    <source>
        <dbReference type="ARBA" id="ARBA00010139"/>
    </source>
</evidence>
<dbReference type="Gene3D" id="3.50.50.60">
    <property type="entry name" value="FAD/NAD(P)-binding domain"/>
    <property type="match status" value="1"/>
</dbReference>
<dbReference type="GeneID" id="63866393"/>
<dbReference type="AlphaFoldDB" id="A0A8G1VTD7"/>
<dbReference type="RefSeq" id="XP_040794993.1">
    <property type="nucleotide sequence ID" value="XM_040949060.1"/>
</dbReference>
<keyword evidence="9" id="KW-1185">Reference proteome</keyword>
<evidence type="ECO:0000256" key="1">
    <source>
        <dbReference type="ARBA" id="ARBA00001974"/>
    </source>
</evidence>
<name>A0A8G1VTD7_9EURO</name>
<gene>
    <name evidence="8" type="ORF">BO72DRAFT_502368</name>
</gene>